<proteinExistence type="predicted"/>
<protein>
    <submittedName>
        <fullName evidence="1">Uncharacterized protein</fullName>
    </submittedName>
</protein>
<dbReference type="STRING" id="1095778.SAMN04489842_0711"/>
<dbReference type="EMBL" id="FNLC01000001">
    <property type="protein sequence ID" value="SDQ39653.1"/>
    <property type="molecule type" value="Genomic_DNA"/>
</dbReference>
<dbReference type="AlphaFoldDB" id="A0A1H1AIQ1"/>
<dbReference type="Proteomes" id="UP000198848">
    <property type="component" value="Unassembled WGS sequence"/>
</dbReference>
<evidence type="ECO:0000313" key="1">
    <source>
        <dbReference type="EMBL" id="SDQ39653.1"/>
    </source>
</evidence>
<reference evidence="2" key="1">
    <citation type="submission" date="2016-10" db="EMBL/GenBank/DDBJ databases">
        <authorList>
            <person name="Varghese N."/>
            <person name="Submissions S."/>
        </authorList>
    </citation>
    <scope>NUCLEOTIDE SEQUENCE [LARGE SCALE GENOMIC DNA]</scope>
    <source>
        <strain evidence="2">DSM 24767</strain>
    </source>
</reference>
<organism evidence="1 2">
    <name type="scientific">Natronobacterium texcoconense</name>
    <dbReference type="NCBI Taxonomy" id="1095778"/>
    <lineage>
        <taxon>Archaea</taxon>
        <taxon>Methanobacteriati</taxon>
        <taxon>Methanobacteriota</taxon>
        <taxon>Stenosarchaea group</taxon>
        <taxon>Halobacteria</taxon>
        <taxon>Halobacteriales</taxon>
        <taxon>Natrialbaceae</taxon>
        <taxon>Natronobacterium</taxon>
    </lineage>
</organism>
<dbReference type="OrthoDB" id="320972at2157"/>
<gene>
    <name evidence="1" type="ORF">SAMN04489842_0711</name>
</gene>
<sequence>MDEATVLEAVIDYLSRQDATFFIDPGGDQSYETVRERCTELSNCEINDSIKIGRKIPDIVGVNAQNEIFAVEAKGDDYLRKGIGQATDYRRGVHKSYLAAEATALSRFEDTAKAAGLGAIPVNPDSGEVAADQVSEPNPNIAGTEIAVVRRALALKTTEFESGRLDIPPMQRPENALLPILALKLENCPETLHQETCEQKIENSDANYSDASDRPIRLARTLQLIEKDAQGRLRLTDHGETAYTIIKGIHANEDKGDELQVGTIDDYRSYPEIVAFLRDRYLAAPPIRLLVKILADQDDSRMEVSKILSEISRESPDVFQSVFCSDDDEFRDLLMDENLSDRDFRKQILELTMVSYLYNFTRQLEVIDILETADKTSTSDDLVVGELDWEWDPEKIGRIGAL</sequence>
<dbReference type="RefSeq" id="WP_139169230.1">
    <property type="nucleotide sequence ID" value="NZ_FNLC01000001.1"/>
</dbReference>
<evidence type="ECO:0000313" key="2">
    <source>
        <dbReference type="Proteomes" id="UP000198848"/>
    </source>
</evidence>
<accession>A0A1H1AIQ1</accession>
<name>A0A1H1AIQ1_NATTX</name>
<keyword evidence="2" id="KW-1185">Reference proteome</keyword>